<evidence type="ECO:0000313" key="3">
    <source>
        <dbReference type="EMBL" id="AKJ28768.1"/>
    </source>
</evidence>
<dbReference type="AlphaFoldDB" id="A0A0G3BLE1"/>
<organism evidence="3 4">
    <name type="scientific">Caldimonas brevitalea</name>
    <dbReference type="NCBI Taxonomy" id="413882"/>
    <lineage>
        <taxon>Bacteria</taxon>
        <taxon>Pseudomonadati</taxon>
        <taxon>Pseudomonadota</taxon>
        <taxon>Betaproteobacteria</taxon>
        <taxon>Burkholderiales</taxon>
        <taxon>Sphaerotilaceae</taxon>
        <taxon>Caldimonas</taxon>
    </lineage>
</organism>
<keyword evidence="1" id="KW-0862">Zinc</keyword>
<dbReference type="PROSITE" id="PS00028">
    <property type="entry name" value="ZINC_FINGER_C2H2_1"/>
    <property type="match status" value="1"/>
</dbReference>
<dbReference type="GO" id="GO:0008270">
    <property type="term" value="F:zinc ion binding"/>
    <property type="evidence" value="ECO:0007669"/>
    <property type="project" value="UniProtKB-KW"/>
</dbReference>
<dbReference type="InterPro" id="IPR013087">
    <property type="entry name" value="Znf_C2H2_type"/>
</dbReference>
<evidence type="ECO:0000259" key="2">
    <source>
        <dbReference type="PROSITE" id="PS50157"/>
    </source>
</evidence>
<dbReference type="EMBL" id="CP011371">
    <property type="protein sequence ID" value="AKJ28768.1"/>
    <property type="molecule type" value="Genomic_DNA"/>
</dbReference>
<protein>
    <recommendedName>
        <fullName evidence="2">C2H2-type domain-containing protein</fullName>
    </recommendedName>
</protein>
<sequence length="98" mass="10750">MSMYSNVGCSQCGRYFGPGDHGFSHCENHGGISPHRMAEMGDAKHTLGDLEEAVADFLEAQDALDNRELQGPYVEGYFVLLRRRNDARGRLDAAGSSE</sequence>
<proteinExistence type="predicted"/>
<keyword evidence="1" id="KW-0863">Zinc-finger</keyword>
<feature type="domain" description="C2H2-type" evidence="2">
    <location>
        <begin position="7"/>
        <end position="34"/>
    </location>
</feature>
<dbReference type="STRING" id="413882.AAW51_2077"/>
<dbReference type="PROSITE" id="PS50157">
    <property type="entry name" value="ZINC_FINGER_C2H2_2"/>
    <property type="match status" value="1"/>
</dbReference>
<dbReference type="KEGG" id="pbh:AAW51_2077"/>
<keyword evidence="1" id="KW-0479">Metal-binding</keyword>
<dbReference type="Proteomes" id="UP000035352">
    <property type="component" value="Chromosome"/>
</dbReference>
<evidence type="ECO:0000313" key="4">
    <source>
        <dbReference type="Proteomes" id="UP000035352"/>
    </source>
</evidence>
<reference evidence="3 4" key="1">
    <citation type="submission" date="2015-05" db="EMBL/GenBank/DDBJ databases">
        <authorList>
            <person name="Tang B."/>
            <person name="Yu Y."/>
        </authorList>
    </citation>
    <scope>NUCLEOTIDE SEQUENCE [LARGE SCALE GENOMIC DNA]</scope>
    <source>
        <strain evidence="3 4">DSM 7029</strain>
    </source>
</reference>
<gene>
    <name evidence="3" type="ORF">AAW51_2077</name>
</gene>
<keyword evidence="4" id="KW-1185">Reference proteome</keyword>
<name>A0A0G3BLE1_9BURK</name>
<evidence type="ECO:0000256" key="1">
    <source>
        <dbReference type="PROSITE-ProRule" id="PRU00042"/>
    </source>
</evidence>
<accession>A0A0G3BLE1</accession>